<dbReference type="InterPro" id="IPR023387">
    <property type="entry name" value="DUF1653-like_dom"/>
</dbReference>
<dbReference type="Pfam" id="PF07866">
    <property type="entry name" value="DUF1653"/>
    <property type="match status" value="1"/>
</dbReference>
<protein>
    <submittedName>
        <fullName evidence="2">DUF1653 domain-containing protein</fullName>
    </submittedName>
</protein>
<dbReference type="EMBL" id="JAGZGG010000003">
    <property type="protein sequence ID" value="MBS5331324.1"/>
    <property type="molecule type" value="Genomic_DNA"/>
</dbReference>
<dbReference type="AlphaFoldDB" id="A0A943HGY6"/>
<comment type="caution">
    <text evidence="2">The sequence shown here is derived from an EMBL/GenBank/DDBJ whole genome shotgun (WGS) entry which is preliminary data.</text>
</comment>
<sequence length="92" mass="10883">MEDKRIAAQKRAAEYNRKMIGQLYRHFKGDFYRVLFVAVHSETAELLVIYCKPEDTTKVWARPLAMFLSPVDTQKYPDAKQKMRFALVREVK</sequence>
<dbReference type="Gene3D" id="2.30.30.320">
    <property type="entry name" value="DUF1653-like domain"/>
    <property type="match status" value="1"/>
</dbReference>
<accession>A0A943HGY6</accession>
<name>A0A943HGY6_9FIRM</name>
<proteinExistence type="predicted"/>
<gene>
    <name evidence="2" type="ORF">KHY36_02190</name>
</gene>
<dbReference type="Proteomes" id="UP000759273">
    <property type="component" value="Unassembled WGS sequence"/>
</dbReference>
<evidence type="ECO:0000313" key="3">
    <source>
        <dbReference type="Proteomes" id="UP000759273"/>
    </source>
</evidence>
<evidence type="ECO:0000259" key="1">
    <source>
        <dbReference type="Pfam" id="PF07866"/>
    </source>
</evidence>
<evidence type="ECO:0000313" key="2">
    <source>
        <dbReference type="EMBL" id="MBS5331324.1"/>
    </source>
</evidence>
<feature type="domain" description="DUF1653" evidence="1">
    <location>
        <begin position="23"/>
        <end position="86"/>
    </location>
</feature>
<dbReference type="InterPro" id="IPR037135">
    <property type="entry name" value="DUF1653-like_dom_sf"/>
</dbReference>
<reference evidence="2" key="1">
    <citation type="submission" date="2021-02" db="EMBL/GenBank/DDBJ databases">
        <title>Infant gut strain persistence is associated with maternal origin, phylogeny, and functional potential including surface adhesion and iron acquisition.</title>
        <authorList>
            <person name="Lou Y.C."/>
        </authorList>
    </citation>
    <scope>NUCLEOTIDE SEQUENCE</scope>
    <source>
        <strain evidence="2">L3_101_000M1_dasL3_101_000M1_concoct_87</strain>
    </source>
</reference>
<organism evidence="2 3">
    <name type="scientific">Subdoligranulum variabile</name>
    <dbReference type="NCBI Taxonomy" id="214851"/>
    <lineage>
        <taxon>Bacteria</taxon>
        <taxon>Bacillati</taxon>
        <taxon>Bacillota</taxon>
        <taxon>Clostridia</taxon>
        <taxon>Eubacteriales</taxon>
        <taxon>Oscillospiraceae</taxon>
        <taxon>Subdoligranulum</taxon>
    </lineage>
</organism>